<protein>
    <submittedName>
        <fullName evidence="2">Uncharacterized protein</fullName>
    </submittedName>
</protein>
<feature type="compositionally biased region" description="Basic and acidic residues" evidence="1">
    <location>
        <begin position="679"/>
        <end position="690"/>
    </location>
</feature>
<keyword evidence="3" id="KW-1185">Reference proteome</keyword>
<proteinExistence type="predicted"/>
<dbReference type="EMBL" id="MU006626">
    <property type="protein sequence ID" value="KAF2741748.1"/>
    <property type="molecule type" value="Genomic_DNA"/>
</dbReference>
<dbReference type="OrthoDB" id="1577640at2759"/>
<dbReference type="Proteomes" id="UP000799440">
    <property type="component" value="Unassembled WGS sequence"/>
</dbReference>
<accession>A0A6A6UU01</accession>
<evidence type="ECO:0000256" key="1">
    <source>
        <dbReference type="SAM" id="MobiDB-lite"/>
    </source>
</evidence>
<dbReference type="AlphaFoldDB" id="A0A6A6UU01"/>
<name>A0A6A6UU01_9PLEO</name>
<reference evidence="2" key="1">
    <citation type="journal article" date="2020" name="Stud. Mycol.">
        <title>101 Dothideomycetes genomes: a test case for predicting lifestyles and emergence of pathogens.</title>
        <authorList>
            <person name="Haridas S."/>
            <person name="Albert R."/>
            <person name="Binder M."/>
            <person name="Bloem J."/>
            <person name="Labutti K."/>
            <person name="Salamov A."/>
            <person name="Andreopoulos B."/>
            <person name="Baker S."/>
            <person name="Barry K."/>
            <person name="Bills G."/>
            <person name="Bluhm B."/>
            <person name="Cannon C."/>
            <person name="Castanera R."/>
            <person name="Culley D."/>
            <person name="Daum C."/>
            <person name="Ezra D."/>
            <person name="Gonzalez J."/>
            <person name="Henrissat B."/>
            <person name="Kuo A."/>
            <person name="Liang C."/>
            <person name="Lipzen A."/>
            <person name="Lutzoni F."/>
            <person name="Magnuson J."/>
            <person name="Mondo S."/>
            <person name="Nolan M."/>
            <person name="Ohm R."/>
            <person name="Pangilinan J."/>
            <person name="Park H.-J."/>
            <person name="Ramirez L."/>
            <person name="Alfaro M."/>
            <person name="Sun H."/>
            <person name="Tritt A."/>
            <person name="Yoshinaga Y."/>
            <person name="Zwiers L.-H."/>
            <person name="Turgeon B."/>
            <person name="Goodwin S."/>
            <person name="Spatafora J."/>
            <person name="Crous P."/>
            <person name="Grigoriev I."/>
        </authorList>
    </citation>
    <scope>NUCLEOTIDE SEQUENCE</scope>
    <source>
        <strain evidence="2">CBS 119925</strain>
    </source>
</reference>
<feature type="compositionally biased region" description="Polar residues" evidence="1">
    <location>
        <begin position="585"/>
        <end position="612"/>
    </location>
</feature>
<evidence type="ECO:0000313" key="2">
    <source>
        <dbReference type="EMBL" id="KAF2741748.1"/>
    </source>
</evidence>
<evidence type="ECO:0000313" key="3">
    <source>
        <dbReference type="Proteomes" id="UP000799440"/>
    </source>
</evidence>
<feature type="region of interest" description="Disordered" evidence="1">
    <location>
        <begin position="560"/>
        <end position="700"/>
    </location>
</feature>
<sequence length="700" mass="78287">MERIRTTLVETQQYPLLEAEFVVKWTVTDFMRSQYGDEFPGLGSVVVLTSSVLYAQATTCVEYVKATWPRTGPYLIDIPDATLRGPSTTATRPTPLEIGSPIGEPLHLSIDMRNTPSGELVLRARGTYEELIVELAQQIAWIGSALITSPFGDQLAYARPLIRGTSSPSRFEMTFERKPLHATETASWLPLFCGAVIASGFPIPNRSDEVGLEIPLELLAGIAGVRHAFEYNGGVVMKGFSHMFVPVRKEADRVQWHAIISQRNGPYQRIVSAAEKTPVVLYDTGERRAWLVPATDVLLHMAQHRHRLEPFEVNGKRIELETNVPVGHPAKKVLLAIQSLPLSKDEYTFKHLILDMWSLLEFLIDQNVSSVRKSSWASIKGSRRDFVNGFKFKAVVEERSPFREKQTPLKTTSGGWPLLVCDIDALVLLADGFEDIIVPDDNLNSGLCRSWQRLPKGNDYLATSTKMLKELYDVAGCRLNRNYLTSTQLQWHQGDSILFESCKYKRVCECNRLQQILPKSVVGTIRRPELILDQGAVIFGHPGYMMRDVFSRARTEEPASIYSQPNAPLTPIVIPHDSEDPSFSDGDTTGRSGSEVTVASSTNTLSSDTTPSDVYPAMDTPIPDCSRKRHRPPEMCIELSDKEGEDHEPDSLLSHKRTKNIPADDASYLSPLQHHHRNPKDAPERPHSRPDSIMQVIQSG</sequence>
<gene>
    <name evidence="2" type="ORF">M011DRAFT_514110</name>
</gene>
<organism evidence="2 3">
    <name type="scientific">Sporormia fimetaria CBS 119925</name>
    <dbReference type="NCBI Taxonomy" id="1340428"/>
    <lineage>
        <taxon>Eukaryota</taxon>
        <taxon>Fungi</taxon>
        <taxon>Dikarya</taxon>
        <taxon>Ascomycota</taxon>
        <taxon>Pezizomycotina</taxon>
        <taxon>Dothideomycetes</taxon>
        <taxon>Pleosporomycetidae</taxon>
        <taxon>Pleosporales</taxon>
        <taxon>Sporormiaceae</taxon>
        <taxon>Sporormia</taxon>
    </lineage>
</organism>